<accession>A0A3L8PVP4</accession>
<proteinExistence type="predicted"/>
<dbReference type="EMBL" id="QZEI01000035">
    <property type="protein sequence ID" value="RLV59411.1"/>
    <property type="molecule type" value="Genomic_DNA"/>
</dbReference>
<reference evidence="2 3" key="1">
    <citation type="submission" date="2018-09" db="EMBL/GenBank/DDBJ databases">
        <title>Phylogeny of the Shewanellaceae, and recommendation for two new genera, Pseudoshewanella and Parashewanella.</title>
        <authorList>
            <person name="Wang G."/>
        </authorList>
    </citation>
    <scope>NUCLEOTIDE SEQUENCE [LARGE SCALE GENOMIC DNA]</scope>
    <source>
        <strain evidence="2 3">C51</strain>
    </source>
</reference>
<protein>
    <submittedName>
        <fullName evidence="2">Uncharacterized protein</fullName>
    </submittedName>
</protein>
<dbReference type="AlphaFoldDB" id="A0A3L8PVP4"/>
<keyword evidence="1" id="KW-0732">Signal</keyword>
<gene>
    <name evidence="2" type="ORF">D5018_12320</name>
</gene>
<sequence length="103" mass="11010">MKHRTILFSSLLILSSNALALPDLSEPNDIVNVGNNAVEIINTNDNSILECNVVSAKLQGCKSTTVSGLVSPYRAVIAKTLPNVSQVLVTQKNSGEIDSFIIK</sequence>
<dbReference type="Proteomes" id="UP000281474">
    <property type="component" value="Unassembled WGS sequence"/>
</dbReference>
<evidence type="ECO:0000313" key="3">
    <source>
        <dbReference type="Proteomes" id="UP000281474"/>
    </source>
</evidence>
<name>A0A3L8PVP4_9GAMM</name>
<feature type="chain" id="PRO_5018166667" evidence="1">
    <location>
        <begin position="21"/>
        <end position="103"/>
    </location>
</feature>
<evidence type="ECO:0000256" key="1">
    <source>
        <dbReference type="SAM" id="SignalP"/>
    </source>
</evidence>
<comment type="caution">
    <text evidence="2">The sequence shown here is derived from an EMBL/GenBank/DDBJ whole genome shotgun (WGS) entry which is preliminary data.</text>
</comment>
<organism evidence="2 3">
    <name type="scientific">Parashewanella curva</name>
    <dbReference type="NCBI Taxonomy" id="2338552"/>
    <lineage>
        <taxon>Bacteria</taxon>
        <taxon>Pseudomonadati</taxon>
        <taxon>Pseudomonadota</taxon>
        <taxon>Gammaproteobacteria</taxon>
        <taxon>Alteromonadales</taxon>
        <taxon>Shewanellaceae</taxon>
        <taxon>Parashewanella</taxon>
    </lineage>
</organism>
<dbReference type="RefSeq" id="WP_121839303.1">
    <property type="nucleotide sequence ID" value="NZ_ML014784.1"/>
</dbReference>
<keyword evidence="3" id="KW-1185">Reference proteome</keyword>
<feature type="signal peptide" evidence="1">
    <location>
        <begin position="1"/>
        <end position="20"/>
    </location>
</feature>
<evidence type="ECO:0000313" key="2">
    <source>
        <dbReference type="EMBL" id="RLV59411.1"/>
    </source>
</evidence>